<evidence type="ECO:0000256" key="3">
    <source>
        <dbReference type="ARBA" id="ARBA00022575"/>
    </source>
</evidence>
<dbReference type="InterPro" id="IPR004136">
    <property type="entry name" value="NMO"/>
</dbReference>
<dbReference type="GO" id="GO:0009636">
    <property type="term" value="P:response to toxic substance"/>
    <property type="evidence" value="ECO:0007669"/>
    <property type="project" value="UniProtKB-KW"/>
</dbReference>
<dbReference type="AlphaFoldDB" id="A0A1I6GH11"/>
<dbReference type="STRING" id="375760.SAMN04488073_0786"/>
<dbReference type="CDD" id="cd04730">
    <property type="entry name" value="NPD_like"/>
    <property type="match status" value="1"/>
</dbReference>
<evidence type="ECO:0000256" key="5">
    <source>
        <dbReference type="ARBA" id="ARBA00022643"/>
    </source>
</evidence>
<name>A0A1I6GH11_9GAMM</name>
<evidence type="ECO:0000256" key="1">
    <source>
        <dbReference type="ARBA" id="ARBA00001917"/>
    </source>
</evidence>
<dbReference type="FunFam" id="3.20.20.70:FF:000154">
    <property type="entry name" value="Probable nitronate monooxygenase"/>
    <property type="match status" value="1"/>
</dbReference>
<dbReference type="Gene3D" id="3.20.20.70">
    <property type="entry name" value="Aldolase class I"/>
    <property type="match status" value="1"/>
</dbReference>
<dbReference type="GO" id="GO:0018580">
    <property type="term" value="F:nitronate monooxygenase activity"/>
    <property type="evidence" value="ECO:0007669"/>
    <property type="project" value="InterPro"/>
</dbReference>
<reference evidence="13" key="1">
    <citation type="submission" date="2016-10" db="EMBL/GenBank/DDBJ databases">
        <authorList>
            <person name="Varghese N."/>
            <person name="Submissions S."/>
        </authorList>
    </citation>
    <scope>NUCLEOTIDE SEQUENCE [LARGE SCALE GENOMIC DNA]</scope>
    <source>
        <strain evidence="13">CGMCC 1.6294</strain>
    </source>
</reference>
<keyword evidence="8 12" id="KW-0503">Monooxygenase</keyword>
<dbReference type="RefSeq" id="WP_091986247.1">
    <property type="nucleotide sequence ID" value="NZ_FOYV01000001.1"/>
</dbReference>
<evidence type="ECO:0000313" key="12">
    <source>
        <dbReference type="EMBL" id="SFR41430.1"/>
    </source>
</evidence>
<proteinExistence type="inferred from homology"/>
<evidence type="ECO:0000256" key="8">
    <source>
        <dbReference type="ARBA" id="ARBA00023033"/>
    </source>
</evidence>
<organism evidence="12 13">
    <name type="scientific">Marinobacter gudaonensis</name>
    <dbReference type="NCBI Taxonomy" id="375760"/>
    <lineage>
        <taxon>Bacteria</taxon>
        <taxon>Pseudomonadati</taxon>
        <taxon>Pseudomonadota</taxon>
        <taxon>Gammaproteobacteria</taxon>
        <taxon>Pseudomonadales</taxon>
        <taxon>Marinobacteraceae</taxon>
        <taxon>Marinobacter</taxon>
    </lineage>
</organism>
<evidence type="ECO:0000256" key="9">
    <source>
        <dbReference type="ARBA" id="ARBA00031155"/>
    </source>
</evidence>
<evidence type="ECO:0000256" key="10">
    <source>
        <dbReference type="ARBA" id="ARBA00049401"/>
    </source>
</evidence>
<gene>
    <name evidence="12" type="ORF">SAMN04488073_0786</name>
</gene>
<dbReference type="SUPFAM" id="SSF51412">
    <property type="entry name" value="Inosine monophosphate dehydrogenase (IMPDH)"/>
    <property type="match status" value="1"/>
</dbReference>
<keyword evidence="3" id="KW-0216">Detoxification</keyword>
<keyword evidence="13" id="KW-1185">Reference proteome</keyword>
<keyword evidence="5" id="KW-0288">FMN</keyword>
<comment type="similarity">
    <text evidence="2">Belongs to the nitronate monooxygenase family. NMO class I subfamily.</text>
</comment>
<protein>
    <recommendedName>
        <fullName evidence="11">Nitronate monooxygenase</fullName>
    </recommendedName>
    <alternativeName>
        <fullName evidence="9">Propionate 3-nitronate monooxygenase</fullName>
    </alternativeName>
</protein>
<comment type="cofactor">
    <cofactor evidence="1">
        <name>FMN</name>
        <dbReference type="ChEBI" id="CHEBI:58210"/>
    </cofactor>
</comment>
<evidence type="ECO:0000256" key="11">
    <source>
        <dbReference type="ARBA" id="ARBA00067136"/>
    </source>
</evidence>
<evidence type="ECO:0000256" key="7">
    <source>
        <dbReference type="ARBA" id="ARBA00023002"/>
    </source>
</evidence>
<dbReference type="EMBL" id="FOYV01000001">
    <property type="protein sequence ID" value="SFR41430.1"/>
    <property type="molecule type" value="Genomic_DNA"/>
</dbReference>
<accession>A0A1I6GH11</accession>
<dbReference type="PANTHER" id="PTHR42747:SF3">
    <property type="entry name" value="NITRONATE MONOOXYGENASE-RELATED"/>
    <property type="match status" value="1"/>
</dbReference>
<dbReference type="Proteomes" id="UP000199290">
    <property type="component" value="Unassembled WGS sequence"/>
</dbReference>
<evidence type="ECO:0000256" key="2">
    <source>
        <dbReference type="ARBA" id="ARBA00009881"/>
    </source>
</evidence>
<dbReference type="OrthoDB" id="9778912at2"/>
<dbReference type="Pfam" id="PF03060">
    <property type="entry name" value="NMO"/>
    <property type="match status" value="1"/>
</dbReference>
<comment type="catalytic activity">
    <reaction evidence="10">
        <text>3 propionate 3-nitronate + 3 O2 + H2O = 3 3-oxopropanoate + 2 nitrate + nitrite + H2O2 + 3 H(+)</text>
        <dbReference type="Rhea" id="RHEA:57332"/>
        <dbReference type="ChEBI" id="CHEBI:15377"/>
        <dbReference type="ChEBI" id="CHEBI:15378"/>
        <dbReference type="ChEBI" id="CHEBI:15379"/>
        <dbReference type="ChEBI" id="CHEBI:16240"/>
        <dbReference type="ChEBI" id="CHEBI:16301"/>
        <dbReference type="ChEBI" id="CHEBI:17632"/>
        <dbReference type="ChEBI" id="CHEBI:33190"/>
        <dbReference type="ChEBI" id="CHEBI:136067"/>
    </reaction>
</comment>
<dbReference type="PANTHER" id="PTHR42747">
    <property type="entry name" value="NITRONATE MONOOXYGENASE-RELATED"/>
    <property type="match status" value="1"/>
</dbReference>
<keyword evidence="6" id="KW-0547">Nucleotide-binding</keyword>
<dbReference type="GO" id="GO:0000166">
    <property type="term" value="F:nucleotide binding"/>
    <property type="evidence" value="ECO:0007669"/>
    <property type="project" value="UniProtKB-KW"/>
</dbReference>
<evidence type="ECO:0000256" key="6">
    <source>
        <dbReference type="ARBA" id="ARBA00022741"/>
    </source>
</evidence>
<evidence type="ECO:0000256" key="4">
    <source>
        <dbReference type="ARBA" id="ARBA00022630"/>
    </source>
</evidence>
<sequence>MSDFFGTELPVIQAPMAGVQDHRLAAAVSNAGGLGSLPCAMLGADALRAELETLKAATGRPFNVNFFAHRPPVQVEADERKWRRALEPFYQEFGINPDSIESGPGRMPFNEESAGIVEEFCPAVVSFHFGLPEPSLMERVRRTGAKVLSTATTVEEAVWLEQHGVDAIIAQGLEAGGHRGIFLTTDMTTQMGTFALLRQVVAAVKIPVIAAGGIADARGVKAALDLGAVAAQVGTAFLLCREATTRPVHREALKSQNARHTAITNVFSGGPARGIVNRVVRELGPLCREAPPFPLATGAIAPLRTAAEAAGSGDFSPLWCGQNASGCHEGSAAELLERLVP</sequence>
<dbReference type="InterPro" id="IPR013785">
    <property type="entry name" value="Aldolase_TIM"/>
</dbReference>
<keyword evidence="7" id="KW-0560">Oxidoreductase</keyword>
<keyword evidence="4" id="KW-0285">Flavoprotein</keyword>
<evidence type="ECO:0000313" key="13">
    <source>
        <dbReference type="Proteomes" id="UP000199290"/>
    </source>
</evidence>